<protein>
    <submittedName>
        <fullName evidence="2">Uncharacterized protein</fullName>
    </submittedName>
</protein>
<dbReference type="AlphaFoldDB" id="A0AAD8I9P4"/>
<evidence type="ECO:0000313" key="3">
    <source>
        <dbReference type="Proteomes" id="UP001237642"/>
    </source>
</evidence>
<comment type="caution">
    <text evidence="2">The sequence shown here is derived from an EMBL/GenBank/DDBJ whole genome shotgun (WGS) entry which is preliminary data.</text>
</comment>
<feature type="region of interest" description="Disordered" evidence="1">
    <location>
        <begin position="170"/>
        <end position="195"/>
    </location>
</feature>
<reference evidence="2" key="2">
    <citation type="submission" date="2023-05" db="EMBL/GenBank/DDBJ databases">
        <authorList>
            <person name="Schelkunov M.I."/>
        </authorList>
    </citation>
    <scope>NUCLEOTIDE SEQUENCE</scope>
    <source>
        <strain evidence="2">Hsosn_3</strain>
        <tissue evidence="2">Leaf</tissue>
    </source>
</reference>
<dbReference type="EMBL" id="JAUIZM010000006">
    <property type="protein sequence ID" value="KAK1381071.1"/>
    <property type="molecule type" value="Genomic_DNA"/>
</dbReference>
<evidence type="ECO:0000313" key="2">
    <source>
        <dbReference type="EMBL" id="KAK1381071.1"/>
    </source>
</evidence>
<organism evidence="2 3">
    <name type="scientific">Heracleum sosnowskyi</name>
    <dbReference type="NCBI Taxonomy" id="360622"/>
    <lineage>
        <taxon>Eukaryota</taxon>
        <taxon>Viridiplantae</taxon>
        <taxon>Streptophyta</taxon>
        <taxon>Embryophyta</taxon>
        <taxon>Tracheophyta</taxon>
        <taxon>Spermatophyta</taxon>
        <taxon>Magnoliopsida</taxon>
        <taxon>eudicotyledons</taxon>
        <taxon>Gunneridae</taxon>
        <taxon>Pentapetalae</taxon>
        <taxon>asterids</taxon>
        <taxon>campanulids</taxon>
        <taxon>Apiales</taxon>
        <taxon>Apiaceae</taxon>
        <taxon>Apioideae</taxon>
        <taxon>apioid superclade</taxon>
        <taxon>Tordylieae</taxon>
        <taxon>Tordyliinae</taxon>
        <taxon>Heracleum</taxon>
    </lineage>
</organism>
<proteinExistence type="predicted"/>
<sequence length="195" mass="21668">MCKYAAKLSSAQASTRPQANPTVRRLDFPDLTARFQHLEDVFTDMEEARKVSIKSSVVYILISCVTYFLSAFLVDNDVEEQGDEVPHVQPAHGFGMIENLPQRDINWPSLDTWSQDMELAHFDQGLTVEVSGYSEAVNLPDVVIGDGEGLEQWLQDWEVPEYEVDNVKGDKHSGLGLPPEDINCLAKSEGGGPKT</sequence>
<name>A0AAD8I9P4_9APIA</name>
<gene>
    <name evidence="2" type="ORF">POM88_027815</name>
</gene>
<dbReference type="Proteomes" id="UP001237642">
    <property type="component" value="Unassembled WGS sequence"/>
</dbReference>
<reference evidence="2" key="1">
    <citation type="submission" date="2023-02" db="EMBL/GenBank/DDBJ databases">
        <title>Genome of toxic invasive species Heracleum sosnowskyi carries increased number of genes despite the absence of recent whole-genome duplications.</title>
        <authorList>
            <person name="Schelkunov M."/>
            <person name="Shtratnikova V."/>
            <person name="Makarenko M."/>
            <person name="Klepikova A."/>
            <person name="Omelchenko D."/>
            <person name="Novikova G."/>
            <person name="Obukhova E."/>
            <person name="Bogdanov V."/>
            <person name="Penin A."/>
            <person name="Logacheva M."/>
        </authorList>
    </citation>
    <scope>NUCLEOTIDE SEQUENCE</scope>
    <source>
        <strain evidence="2">Hsosn_3</strain>
        <tissue evidence="2">Leaf</tissue>
    </source>
</reference>
<keyword evidence="3" id="KW-1185">Reference proteome</keyword>
<accession>A0AAD8I9P4</accession>
<evidence type="ECO:0000256" key="1">
    <source>
        <dbReference type="SAM" id="MobiDB-lite"/>
    </source>
</evidence>